<dbReference type="EMBL" id="BMCT01000009">
    <property type="protein sequence ID" value="GGF82075.1"/>
    <property type="molecule type" value="Genomic_DNA"/>
</dbReference>
<name>A0A917FGY6_9HYPH</name>
<accession>A0A917FGY6</accession>
<protein>
    <submittedName>
        <fullName evidence="1">Uncharacterized protein</fullName>
    </submittedName>
</protein>
<gene>
    <name evidence="1" type="ORF">GCM10007301_47720</name>
</gene>
<proteinExistence type="predicted"/>
<evidence type="ECO:0000313" key="1">
    <source>
        <dbReference type="EMBL" id="GGF82075.1"/>
    </source>
</evidence>
<dbReference type="Proteomes" id="UP000606044">
    <property type="component" value="Unassembled WGS sequence"/>
</dbReference>
<sequence>MTLHVGTLKEVATRPLRATTRSRRAPNWGAFLTRPIFLADGETVLERLWDAADVLHAKGQPCDGYDISHTTLMAAAASGTADDIKSATVHLEAYLRGRALI</sequence>
<reference evidence="1" key="2">
    <citation type="submission" date="2020-09" db="EMBL/GenBank/DDBJ databases">
        <authorList>
            <person name="Sun Q."/>
            <person name="Sedlacek I."/>
        </authorList>
    </citation>
    <scope>NUCLEOTIDE SEQUENCE</scope>
    <source>
        <strain evidence="1">CCM 7897</strain>
    </source>
</reference>
<evidence type="ECO:0000313" key="2">
    <source>
        <dbReference type="Proteomes" id="UP000606044"/>
    </source>
</evidence>
<keyword evidence="2" id="KW-1185">Reference proteome</keyword>
<organism evidence="1 2">
    <name type="scientific">Azorhizobium oxalatiphilum</name>
    <dbReference type="NCBI Taxonomy" id="980631"/>
    <lineage>
        <taxon>Bacteria</taxon>
        <taxon>Pseudomonadati</taxon>
        <taxon>Pseudomonadota</taxon>
        <taxon>Alphaproteobacteria</taxon>
        <taxon>Hyphomicrobiales</taxon>
        <taxon>Xanthobacteraceae</taxon>
        <taxon>Azorhizobium</taxon>
    </lineage>
</organism>
<comment type="caution">
    <text evidence="1">The sequence shown here is derived from an EMBL/GenBank/DDBJ whole genome shotgun (WGS) entry which is preliminary data.</text>
</comment>
<reference evidence="1" key="1">
    <citation type="journal article" date="2014" name="Int. J. Syst. Evol. Microbiol.">
        <title>Complete genome sequence of Corynebacterium casei LMG S-19264T (=DSM 44701T), isolated from a smear-ripened cheese.</title>
        <authorList>
            <consortium name="US DOE Joint Genome Institute (JGI-PGF)"/>
            <person name="Walter F."/>
            <person name="Albersmeier A."/>
            <person name="Kalinowski J."/>
            <person name="Ruckert C."/>
        </authorList>
    </citation>
    <scope>NUCLEOTIDE SEQUENCE</scope>
    <source>
        <strain evidence="1">CCM 7897</strain>
    </source>
</reference>
<dbReference type="AlphaFoldDB" id="A0A917FGY6"/>